<keyword evidence="3" id="KW-1185">Reference proteome</keyword>
<dbReference type="EMBL" id="RCSX01000039">
    <property type="protein sequence ID" value="KAF7916359.1"/>
    <property type="molecule type" value="Genomic_DNA"/>
</dbReference>
<evidence type="ECO:0000313" key="3">
    <source>
        <dbReference type="Proteomes" id="UP000783213"/>
    </source>
</evidence>
<organism evidence="2 3">
    <name type="scientific">Botrytis deweyae</name>
    <dbReference type="NCBI Taxonomy" id="2478750"/>
    <lineage>
        <taxon>Eukaryota</taxon>
        <taxon>Fungi</taxon>
        <taxon>Dikarya</taxon>
        <taxon>Ascomycota</taxon>
        <taxon>Pezizomycotina</taxon>
        <taxon>Leotiomycetes</taxon>
        <taxon>Helotiales</taxon>
        <taxon>Sclerotiniaceae</taxon>
        <taxon>Botrytis</taxon>
    </lineage>
</organism>
<reference evidence="2 3" key="1">
    <citation type="journal article" date="2020" name="Genome Biol. Evol.">
        <title>Comparative genomics of Sclerotiniaceae.</title>
        <authorList>
            <person name="Valero Jimenez C.A."/>
            <person name="Steentjes M."/>
            <person name="Scholten O.E."/>
            <person name="Van Kan J.A.L."/>
        </authorList>
    </citation>
    <scope>NUCLEOTIDE SEQUENCE [LARGE SCALE GENOMIC DNA]</scope>
    <source>
        <strain evidence="2 3">B1</strain>
    </source>
</reference>
<feature type="compositionally biased region" description="Acidic residues" evidence="1">
    <location>
        <begin position="1443"/>
        <end position="1474"/>
    </location>
</feature>
<proteinExistence type="predicted"/>
<feature type="region of interest" description="Disordered" evidence="1">
    <location>
        <begin position="1126"/>
        <end position="1153"/>
    </location>
</feature>
<dbReference type="Proteomes" id="UP000783213">
    <property type="component" value="Unassembled WGS sequence"/>
</dbReference>
<gene>
    <name evidence="2" type="ORF">EAE98_010659</name>
</gene>
<dbReference type="RefSeq" id="XP_038805286.1">
    <property type="nucleotide sequence ID" value="XM_038958280.1"/>
</dbReference>
<sequence length="1474" mass="166774">MAGQTPPFNEMEETFKKVPFKDFMSSQESTEMLQKHHPQSISYPTLTRSNNLQDKDPQKIDSLTSQVSDLHKEYVTLVKTYRSRLATSNMMQVNQQALEIIERPRTPSLSSEKPLEKMLGLPQPFINVNKLHNLDSSSNFQEEKVQEQARASLMLAPGKIPQDSNNYKKACIAHLPSKIDLESGYHIYMKPEASNDTSSSAILDHRQKILRDVQKYHPVISTGGYYSVTLNKELLDVNTTSLNQPEQQVPQYEQEHSDMIFLQSAWSRATEALHAGEVWKGMDSEQKAAFDKAIIYRAQHKELDSSSLRLQIDKFTAHILFVIEVLQNIGYSTTMVDLKIIPRLAQTFDTLSHQKCNMVMASQRNHNKYDLFGIRECETVRGASENVRSIQCTQPDISNYRKEYPSRKDFTVRVTQQPMKHCCSDFAPKTSQKLHEKQATFNGEDCSSDLLSGEHMQINAHSAVAVNSNNIINCGNNGTTPQMRVENEEIIDGSLYPNNNIRGPTWKIENVPQPKLDTLWWRQPQSNAYQSRVLRTGQVSGVKTDKVSEFDTENNFPADKRILEKDPSISKLETDDGKQLVTENFPVEKLTLLEMAIKNPLPCWNHPVSVNGQLYQRVNLPTMFKYFNHLGFSDENLLGQMTKSLEQMSIPIPFPVLAGAPKWLYDYCILNGQVCHPLTHAPARSLLPLVSRRLTHDARLPVVPINSYKPFESDRRSTASIPQEMKMRSTSFVKEQMSSSSLALGFEPFQYPHAPLVASTPLSPEGQGMMIEAWKKAQASKFFLKGRDELEEEKKFECDRAGVSLTQDSIANAASHDFSFLVIFQEKLDALKIIDQNCQEEIAPLIHGKNIDLNGGDAISQEASRASERKWYLERKAYLETLRETRLSRRNYEQDRLNEIRQNKELHARRNDATCLDRREFKDYRDLTSPDAEEFQASIADAYCVYLAARTAKYAACTKLETAVAERKALWMENIHRMDNPRFKKESSDADKKFLECQMEYNRRSGTFSAIKHSSQQKYKNREAFEKRMELLTRACGDHITNSVSATFAADHDSVRVTLARLKAYYTARSAKSDLQPLRTIDDAWTDGHYGFLKQPMHDQKQRNNSISSNDHITVEEHARGLRDGYDQSAFQPSIPRSVKVPAHHDPRTLKANIPSKLPAVTGQYSNPGSRNFYSVKSTDRAEYMTMFKEWKPKPDHSEIMQAMIQGRAARGRHLAGQQPKKFDHATFQHLKKWGYSRPDNSINTADSSASAKSALDLLSVNGQGQYDAELVEKNVAVLKNGNDMLTEASKAADTLATTINKHTVMAEKMDTDVIGITKNLADLDVATVNQPMTIADRAVVEASKSDDPTTAQQAVNNEVNPISETTGNAEMNSIANLSLNELFISDTERSEIVTKDMMQKSLVLDFPLSPPSTTVPVSSPTQEVDLEDDSDFQSDASWVMASDDDHDDVTEASGPEEIESVEESEDVEEWEML</sequence>
<comment type="caution">
    <text evidence="2">The sequence shown here is derived from an EMBL/GenBank/DDBJ whole genome shotgun (WGS) entry which is preliminary data.</text>
</comment>
<protein>
    <submittedName>
        <fullName evidence="2">Uncharacterized protein</fullName>
    </submittedName>
</protein>
<feature type="compositionally biased region" description="Low complexity" evidence="1">
    <location>
        <begin position="1412"/>
        <end position="1422"/>
    </location>
</feature>
<feature type="region of interest" description="Disordered" evidence="1">
    <location>
        <begin position="1408"/>
        <end position="1474"/>
    </location>
</feature>
<feature type="region of interest" description="Disordered" evidence="1">
    <location>
        <begin position="1346"/>
        <end position="1367"/>
    </location>
</feature>
<dbReference type="GeneID" id="62237430"/>
<accession>A0ABQ7I7U3</accession>
<evidence type="ECO:0000256" key="1">
    <source>
        <dbReference type="SAM" id="MobiDB-lite"/>
    </source>
</evidence>
<feature type="region of interest" description="Disordered" evidence="1">
    <location>
        <begin position="26"/>
        <end position="56"/>
    </location>
</feature>
<name>A0ABQ7I7U3_9HELO</name>
<feature type="compositionally biased region" description="Polar residues" evidence="1">
    <location>
        <begin position="39"/>
        <end position="52"/>
    </location>
</feature>
<feature type="compositionally biased region" description="Polar residues" evidence="1">
    <location>
        <begin position="1349"/>
        <end position="1367"/>
    </location>
</feature>
<evidence type="ECO:0000313" key="2">
    <source>
        <dbReference type="EMBL" id="KAF7916359.1"/>
    </source>
</evidence>